<reference evidence="2" key="3">
    <citation type="submission" date="2023-04" db="EMBL/GenBank/DDBJ databases">
        <title>WGS assembly of Eucalyptus grandis.</title>
        <authorList>
            <person name="Myburg A."/>
            <person name="Grattapaglia D."/>
            <person name="Tuskan G."/>
            <person name="Hellsten U."/>
            <person name="Hayes R."/>
            <person name="Grimwood J."/>
            <person name="Jenkins J."/>
            <person name="Lindquist E."/>
            <person name="Tice H."/>
            <person name="Bauer D."/>
            <person name="Goodstein D."/>
            <person name="Dubchak I."/>
            <person name="Poliakov A."/>
            <person name="Mizrachi E."/>
            <person name="Kullan A."/>
            <person name="Hussey S."/>
            <person name="Pinard D."/>
            <person name="Van D."/>
            <person name="Singh P."/>
            <person name="Van J."/>
            <person name="Silva-Junior O."/>
            <person name="Togawa R."/>
            <person name="Pappas M."/>
            <person name="Faria D."/>
            <person name="Sansaloni C."/>
            <person name="Petroli C."/>
            <person name="Yang X."/>
            <person name="Ranjan P."/>
            <person name="Tschaplinski T."/>
            <person name="Ye C."/>
            <person name="Li T."/>
            <person name="Sterck L."/>
            <person name="Vanneste K."/>
            <person name="Murat F."/>
            <person name="Soler M."/>
            <person name="Clemente H."/>
            <person name="Saidi N."/>
            <person name="Cassan-Wang H."/>
            <person name="Dunand C."/>
            <person name="Hefer C."/>
            <person name="Bornberg-Bauer E."/>
            <person name="Kersting A."/>
            <person name="Vining K."/>
            <person name="Amarasinghe V."/>
            <person name="Ranik M."/>
            <person name="Naithani S."/>
            <person name="Elser J."/>
            <person name="Boyd A."/>
            <person name="Liston A."/>
            <person name="Spatafora J."/>
            <person name="Dharmwardhana P."/>
            <person name="Raja R."/>
            <person name="Sullivan C."/>
            <person name="Romanel E."/>
            <person name="Alves-Ferreira M."/>
            <person name="Kulheim C."/>
            <person name="Foley W."/>
            <person name="Carocha V."/>
            <person name="Paiva J."/>
            <person name="Kudrna D."/>
            <person name="Brommonschenkel S."/>
            <person name="Pasquali G."/>
            <person name="Byrne M."/>
            <person name="Rigault P."/>
            <person name="Tibbits J."/>
            <person name="Spokevicius A."/>
            <person name="Jones R."/>
            <person name="Steane D."/>
            <person name="Vaillancourt R."/>
            <person name="Potts B."/>
            <person name="Joubert F."/>
            <person name="Barry K."/>
            <person name="Pappas G."/>
            <person name="Strauss S."/>
            <person name="Jaiswal P."/>
            <person name="Grima-Pettenati J."/>
            <person name="Salse J."/>
            <person name="Van D."/>
            <person name="Rokhsar D."/>
            <person name="Schmutz J."/>
        </authorList>
    </citation>
    <scope>NUCLEOTIDE SEQUENCE</scope>
    <source>
        <tissue evidence="2">Leaf extractions</tissue>
    </source>
</reference>
<dbReference type="Gramene" id="KCW44858">
    <property type="protein sequence ID" value="KCW44858"/>
    <property type="gene ID" value="EUGRSUZ_L01574"/>
</dbReference>
<accession>A0A058ZSR8</accession>
<dbReference type="EMBL" id="MU848500">
    <property type="protein sequence ID" value="KAK2632427.1"/>
    <property type="molecule type" value="Genomic_DNA"/>
</dbReference>
<reference evidence="2" key="4">
    <citation type="submission" date="2023-07" db="EMBL/GenBank/DDBJ databases">
        <authorList>
            <person name="Myburg A.A."/>
            <person name="Grattapaglia D."/>
            <person name="Tuskan G.A."/>
            <person name="Hellsten U."/>
            <person name="Hayes R.D."/>
            <person name="Grimwood J."/>
            <person name="Jenkins J."/>
            <person name="Lindquist E."/>
            <person name="Tice H."/>
            <person name="Bauer D."/>
            <person name="Goodstein D.M."/>
            <person name="Dubchak I."/>
            <person name="Poliakov A."/>
            <person name="Mizrachi E."/>
            <person name="Kullan A.R."/>
            <person name="Hussey S.G."/>
            <person name="Pinard D."/>
            <person name="Van D.M."/>
            <person name="Singh P."/>
            <person name="Van J.I."/>
            <person name="Silva-Junior O.B."/>
            <person name="Togawa R.C."/>
            <person name="Pappas M.R."/>
            <person name="Faria D.A."/>
            <person name="Sansaloni C.P."/>
            <person name="Petroli C.D."/>
            <person name="Yang X."/>
            <person name="Ranjan P."/>
            <person name="Tschaplinski T.J."/>
            <person name="Ye C.Y."/>
            <person name="Li T."/>
            <person name="Sterck L."/>
            <person name="Vanneste K."/>
            <person name="Murat F."/>
            <person name="Soler M."/>
            <person name="Clemente H.S."/>
            <person name="Saidi N."/>
            <person name="Cassan-Wang H."/>
            <person name="Dunand C."/>
            <person name="Hefer C.A."/>
            <person name="Bornberg-Bauer E."/>
            <person name="Kersting A.R."/>
            <person name="Vining K."/>
            <person name="Amarasinghe V."/>
            <person name="Ranik M."/>
            <person name="Naithani S."/>
            <person name="Elser J."/>
            <person name="Boyd A.E."/>
            <person name="Liston A."/>
            <person name="Spatafora J.W."/>
            <person name="Dharmwardhana P."/>
            <person name="Raja R."/>
            <person name="Sullivan C."/>
            <person name="Romanel E."/>
            <person name="Alves-Ferreira M."/>
            <person name="Kulheim C."/>
            <person name="Foley W."/>
            <person name="Carocha V."/>
            <person name="Paiva J."/>
            <person name="Kudrna D."/>
            <person name="Brommonschenkel S.H."/>
            <person name="Pasquali G."/>
            <person name="Byrne M."/>
            <person name="Rigault P."/>
            <person name="Tibbits J."/>
            <person name="Spokevicius A."/>
            <person name="Jones R.C."/>
            <person name="Steane D.A."/>
            <person name="Vaillancourt R.E."/>
            <person name="Potts B.M."/>
            <person name="Joubert F."/>
            <person name="Barry K."/>
            <person name="Pappas G.J."/>
            <person name="Strauss S.H."/>
            <person name="Jaiswal P."/>
            <person name="Grima-Pettenati J."/>
            <person name="Salse J."/>
            <person name="Van D.P."/>
            <person name="Rokhsar D.S."/>
            <person name="Schmutz J."/>
        </authorList>
    </citation>
    <scope>NUCLEOTIDE SEQUENCE</scope>
    <source>
        <tissue evidence="2">Leaf extractions</tissue>
    </source>
</reference>
<evidence type="ECO:0000256" key="1">
    <source>
        <dbReference type="SAM" id="Phobius"/>
    </source>
</evidence>
<evidence type="ECO:0000313" key="4">
    <source>
        <dbReference type="Proteomes" id="UP000030711"/>
    </source>
</evidence>
<dbReference type="InParanoid" id="A0A058ZSR8"/>
<reference evidence="2" key="2">
    <citation type="journal article" date="2014" name="Nature">
        <title>The genome of Eucalyptus grandis.</title>
        <authorList>
            <person name="Myburg A.A."/>
            <person name="Grattapaglia D."/>
            <person name="Tuskan G.A."/>
            <person name="Hellsten U."/>
            <person name="Hayes R.D."/>
            <person name="Grimwood J."/>
            <person name="Jenkins J."/>
            <person name="Lindquist E."/>
            <person name="Tice H."/>
            <person name="Bauer D."/>
            <person name="Goodstein D.M."/>
            <person name="Dubchak I."/>
            <person name="Poliakov A."/>
            <person name="Mizrachi E."/>
            <person name="Kullan A.R."/>
            <person name="Hussey S.G."/>
            <person name="Pinard D."/>
            <person name="van der Merwe K."/>
            <person name="Singh P."/>
            <person name="van Jaarsveld I."/>
            <person name="Silva-Junior O.B."/>
            <person name="Togawa R.C."/>
            <person name="Pappas M.R."/>
            <person name="Faria D.A."/>
            <person name="Sansaloni C.P."/>
            <person name="Petroli C.D."/>
            <person name="Yang X."/>
            <person name="Ranjan P."/>
            <person name="Tschaplinski T.J."/>
            <person name="Ye C.Y."/>
            <person name="Li T."/>
            <person name="Sterck L."/>
            <person name="Vanneste K."/>
            <person name="Murat F."/>
            <person name="Soler M."/>
            <person name="Clemente H.S."/>
            <person name="Saidi N."/>
            <person name="Cassan-Wang H."/>
            <person name="Dunand C."/>
            <person name="Hefer C.A."/>
            <person name="Bornberg-Bauer E."/>
            <person name="Kersting A.R."/>
            <person name="Vining K."/>
            <person name="Amarasinghe V."/>
            <person name="Ranik M."/>
            <person name="Naithani S."/>
            <person name="Elser J."/>
            <person name="Boyd A.E."/>
            <person name="Liston A."/>
            <person name="Spatafora J.W."/>
            <person name="Dharmwardhana P."/>
            <person name="Raja R."/>
            <person name="Sullivan C."/>
            <person name="Romanel E."/>
            <person name="Alves-Ferreira M."/>
            <person name="Kulheim C."/>
            <person name="Foley W."/>
            <person name="Carocha V."/>
            <person name="Paiva J."/>
            <person name="Kudrna D."/>
            <person name="Brommonschenkel S.H."/>
            <person name="Pasquali G."/>
            <person name="Byrne M."/>
            <person name="Rigault P."/>
            <person name="Tibbits J."/>
            <person name="Spokevicius A."/>
            <person name="Jones R.C."/>
            <person name="Steane D.A."/>
            <person name="Vaillancourt R.E."/>
            <person name="Potts B.M."/>
            <person name="Joubert F."/>
            <person name="Barry K."/>
            <person name="Pappas G.J."/>
            <person name="Strauss S.H."/>
            <person name="Jaiswal P."/>
            <person name="Grima-Pettenati J."/>
            <person name="Salse J."/>
            <person name="Van de Peer Y."/>
            <person name="Rokhsar D.S."/>
            <person name="Schmutz J."/>
        </authorList>
    </citation>
    <scope>NUCLEOTIDE SEQUENCE</scope>
    <source>
        <tissue evidence="2">Leaf extractions</tissue>
    </source>
</reference>
<sequence length="95" mass="10575">MADIFTMNANGITDIMMQATKISYGILSSRMDIKRLQATHPSTTATRARAIRNHGFMSSSLVLLTLQMAVFLYGLPPAGRICLRFTGKLTYYQLV</sequence>
<organism evidence="3">
    <name type="scientific">Eucalyptus grandis</name>
    <name type="common">Flooded gum</name>
    <dbReference type="NCBI Taxonomy" id="71139"/>
    <lineage>
        <taxon>Eukaryota</taxon>
        <taxon>Viridiplantae</taxon>
        <taxon>Streptophyta</taxon>
        <taxon>Embryophyta</taxon>
        <taxon>Tracheophyta</taxon>
        <taxon>Spermatophyta</taxon>
        <taxon>Magnoliopsida</taxon>
        <taxon>eudicotyledons</taxon>
        <taxon>Gunneridae</taxon>
        <taxon>Pentapetalae</taxon>
        <taxon>rosids</taxon>
        <taxon>malvids</taxon>
        <taxon>Myrtales</taxon>
        <taxon>Myrtaceae</taxon>
        <taxon>Myrtoideae</taxon>
        <taxon>Eucalypteae</taxon>
        <taxon>Eucalyptus</taxon>
    </lineage>
</organism>
<evidence type="ECO:0000313" key="2">
    <source>
        <dbReference type="EMBL" id="KAK2632427.1"/>
    </source>
</evidence>
<feature type="transmembrane region" description="Helical" evidence="1">
    <location>
        <begin position="56"/>
        <end position="75"/>
    </location>
</feature>
<keyword evidence="4" id="KW-1185">Reference proteome</keyword>
<evidence type="ECO:0000313" key="3">
    <source>
        <dbReference type="EMBL" id="KCW44858.1"/>
    </source>
</evidence>
<dbReference type="Proteomes" id="UP000030711">
    <property type="component" value="Unassembled WGS sequence"/>
</dbReference>
<reference evidence="3" key="1">
    <citation type="submission" date="2013-07" db="EMBL/GenBank/DDBJ databases">
        <title>The genome of Eucalyptus grandis.</title>
        <authorList>
            <person name="Schmutz J."/>
            <person name="Hayes R."/>
            <person name="Myburg A."/>
            <person name="Tuskan G."/>
            <person name="Grattapaglia D."/>
            <person name="Rokhsar D.S."/>
        </authorList>
    </citation>
    <scope>NUCLEOTIDE SEQUENCE</scope>
    <source>
        <tissue evidence="3">Leaf extractions</tissue>
    </source>
</reference>
<keyword evidence="1" id="KW-1133">Transmembrane helix</keyword>
<keyword evidence="1" id="KW-0472">Membrane</keyword>
<dbReference type="EMBL" id="KK199016">
    <property type="protein sequence ID" value="KCW44858.1"/>
    <property type="molecule type" value="Genomic_DNA"/>
</dbReference>
<dbReference type="AlphaFoldDB" id="A0A058ZSR8"/>
<keyword evidence="1" id="KW-0812">Transmembrane</keyword>
<proteinExistence type="predicted"/>
<protein>
    <submittedName>
        <fullName evidence="3">Uncharacterized protein</fullName>
    </submittedName>
</protein>
<gene>
    <name evidence="3" type="ORF">EUGRSUZ_L01574</name>
</gene>
<name>A0A058ZSR8_EUCGR</name>